<dbReference type="GO" id="GO:0016491">
    <property type="term" value="F:oxidoreductase activity"/>
    <property type="evidence" value="ECO:0007669"/>
    <property type="project" value="UniProtKB-KW"/>
</dbReference>
<dbReference type="InterPro" id="IPR050463">
    <property type="entry name" value="Gfo/Idh/MocA_oxidrdct_glycsds"/>
</dbReference>
<keyword evidence="1 4" id="KW-0560">Oxidoreductase</keyword>
<feature type="domain" description="Gal80p-like C-terminal" evidence="3">
    <location>
        <begin position="140"/>
        <end position="278"/>
    </location>
</feature>
<evidence type="ECO:0000259" key="3">
    <source>
        <dbReference type="Pfam" id="PF22685"/>
    </source>
</evidence>
<protein>
    <submittedName>
        <fullName evidence="4">Oxidoreductase</fullName>
        <ecNumber evidence="4">1.-.-.-</ecNumber>
    </submittedName>
</protein>
<gene>
    <name evidence="4" type="ORF">SOCEGT47_028640</name>
</gene>
<dbReference type="Gene3D" id="3.30.360.10">
    <property type="entry name" value="Dihydrodipicolinate Reductase, domain 2"/>
    <property type="match status" value="1"/>
</dbReference>
<dbReference type="SUPFAM" id="SSF55347">
    <property type="entry name" value="Glyceraldehyde-3-phosphate dehydrogenase-like, C-terminal domain"/>
    <property type="match status" value="1"/>
</dbReference>
<feature type="domain" description="Gfo/Idh/MocA-like oxidoreductase N-terminal" evidence="2">
    <location>
        <begin position="10"/>
        <end position="133"/>
    </location>
</feature>
<dbReference type="GO" id="GO:0000166">
    <property type="term" value="F:nucleotide binding"/>
    <property type="evidence" value="ECO:0007669"/>
    <property type="project" value="InterPro"/>
</dbReference>
<dbReference type="Proteomes" id="UP000295781">
    <property type="component" value="Chromosome"/>
</dbReference>
<reference evidence="4 5" key="1">
    <citation type="submission" date="2015-09" db="EMBL/GenBank/DDBJ databases">
        <title>Sorangium comparison.</title>
        <authorList>
            <person name="Zaburannyi N."/>
            <person name="Bunk B."/>
            <person name="Overmann J."/>
            <person name="Mueller R."/>
        </authorList>
    </citation>
    <scope>NUCLEOTIDE SEQUENCE [LARGE SCALE GENOMIC DNA]</scope>
    <source>
        <strain evidence="4 5">So ceGT47</strain>
    </source>
</reference>
<dbReference type="EC" id="1.-.-.-" evidence="4"/>
<dbReference type="AlphaFoldDB" id="A0A4P2Q0N0"/>
<dbReference type="InterPro" id="IPR036291">
    <property type="entry name" value="NAD(P)-bd_dom_sf"/>
</dbReference>
<organism evidence="4 5">
    <name type="scientific">Sorangium cellulosum</name>
    <name type="common">Polyangium cellulosum</name>
    <dbReference type="NCBI Taxonomy" id="56"/>
    <lineage>
        <taxon>Bacteria</taxon>
        <taxon>Pseudomonadati</taxon>
        <taxon>Myxococcota</taxon>
        <taxon>Polyangia</taxon>
        <taxon>Polyangiales</taxon>
        <taxon>Polyangiaceae</taxon>
        <taxon>Sorangium</taxon>
    </lineage>
</organism>
<dbReference type="OrthoDB" id="9793050at2"/>
<dbReference type="RefSeq" id="WP_129347540.1">
    <property type="nucleotide sequence ID" value="NZ_CP012670.1"/>
</dbReference>
<dbReference type="Pfam" id="PF22685">
    <property type="entry name" value="Gal80p_C-like"/>
    <property type="match status" value="1"/>
</dbReference>
<dbReference type="InterPro" id="IPR055080">
    <property type="entry name" value="Gal80p-like_C"/>
</dbReference>
<dbReference type="PANTHER" id="PTHR43818:SF11">
    <property type="entry name" value="BCDNA.GH03377"/>
    <property type="match status" value="1"/>
</dbReference>
<dbReference type="EMBL" id="CP012670">
    <property type="protein sequence ID" value="AUX22363.1"/>
    <property type="molecule type" value="Genomic_DNA"/>
</dbReference>
<evidence type="ECO:0000259" key="2">
    <source>
        <dbReference type="Pfam" id="PF01408"/>
    </source>
</evidence>
<evidence type="ECO:0000313" key="4">
    <source>
        <dbReference type="EMBL" id="AUX22363.1"/>
    </source>
</evidence>
<evidence type="ECO:0000313" key="5">
    <source>
        <dbReference type="Proteomes" id="UP000295781"/>
    </source>
</evidence>
<proteinExistence type="predicted"/>
<dbReference type="Gene3D" id="3.40.50.720">
    <property type="entry name" value="NAD(P)-binding Rossmann-like Domain"/>
    <property type="match status" value="1"/>
</dbReference>
<name>A0A4P2Q0N0_SORCE</name>
<accession>A0A4P2Q0N0</accession>
<dbReference type="PANTHER" id="PTHR43818">
    <property type="entry name" value="BCDNA.GH03377"/>
    <property type="match status" value="1"/>
</dbReference>
<sequence>MSKANEPKKIRVGIIGASPSQHGWAVHAHLPALAALPAYEVTAVSTTRQASADETARRFGVRHAFDRPGPLIEHPEVDLVVVSVRTPLHAGLVRAACAAKKPVLCEWPLGASLAETADLARGAESAGVRTAVGLQRRFAPGVRYLRDLLDQGYVGEVRSVAIDVAMPMLGAQVPKAHAYGADAGNGATTLTIIAAHYLDTVLSAVGDLQSLSAVVARRIDATTILETGEVVPVTAPDQVAIAGTLASGAVLSAHFDGGKRNGGGRSVTVSGTEGDLRLSEDLTVSGARGNGQPLQPLPTPERYLTIPRSAMPDEAYLMAYFYAALAKDWAEGTEVVPTFREALRLYRLLDTISESSATGQRLDWKG</sequence>
<dbReference type="Pfam" id="PF01408">
    <property type="entry name" value="GFO_IDH_MocA"/>
    <property type="match status" value="1"/>
</dbReference>
<evidence type="ECO:0000256" key="1">
    <source>
        <dbReference type="ARBA" id="ARBA00023002"/>
    </source>
</evidence>
<dbReference type="SUPFAM" id="SSF51735">
    <property type="entry name" value="NAD(P)-binding Rossmann-fold domains"/>
    <property type="match status" value="1"/>
</dbReference>
<dbReference type="InterPro" id="IPR000683">
    <property type="entry name" value="Gfo/Idh/MocA-like_OxRdtase_N"/>
</dbReference>